<dbReference type="Pfam" id="PF07786">
    <property type="entry name" value="HGSNAT_cat"/>
    <property type="match status" value="1"/>
</dbReference>
<organism evidence="3 4">
    <name type="scientific">Biformimicrobium ophioploci</name>
    <dbReference type="NCBI Taxonomy" id="3036711"/>
    <lineage>
        <taxon>Bacteria</taxon>
        <taxon>Pseudomonadati</taxon>
        <taxon>Pseudomonadota</taxon>
        <taxon>Gammaproteobacteria</taxon>
        <taxon>Cellvibrionales</taxon>
        <taxon>Microbulbiferaceae</taxon>
        <taxon>Biformimicrobium</taxon>
    </lineage>
</organism>
<reference evidence="3 4" key="1">
    <citation type="submission" date="2023-04" db="EMBL/GenBank/DDBJ databases">
        <title>Marinobulbifer ophiurae gen. nov., sp. Nov., isolate from tissue of brittle star Ophioplocus japonicus.</title>
        <authorList>
            <person name="Kawano K."/>
            <person name="Sawayama S."/>
            <person name="Nakagawa S."/>
        </authorList>
    </citation>
    <scope>NUCLEOTIDE SEQUENCE [LARGE SCALE GENOMIC DNA]</scope>
    <source>
        <strain evidence="3 4">NKW57</strain>
    </source>
</reference>
<feature type="transmembrane region" description="Helical" evidence="1">
    <location>
        <begin position="329"/>
        <end position="347"/>
    </location>
</feature>
<feature type="domain" description="Heparan-alpha-glucosaminide N-acetyltransferase catalytic" evidence="2">
    <location>
        <begin position="28"/>
        <end position="242"/>
    </location>
</feature>
<feature type="transmembrane region" description="Helical" evidence="1">
    <location>
        <begin position="289"/>
        <end position="309"/>
    </location>
</feature>
<gene>
    <name evidence="3" type="ORF">MNKW57_14380</name>
</gene>
<dbReference type="PANTHER" id="PTHR40407">
    <property type="entry name" value="MEMBRANE PROTEIN-LIKE PROTEIN"/>
    <property type="match status" value="1"/>
</dbReference>
<comment type="caution">
    <text evidence="3">The sequence shown here is derived from an EMBL/GenBank/DDBJ whole genome shotgun (WGS) entry which is preliminary data.</text>
</comment>
<feature type="transmembrane region" description="Helical" evidence="1">
    <location>
        <begin position="201"/>
        <end position="230"/>
    </location>
</feature>
<sequence length="408" mass="45539">MNQTTSVSAVSLESTGENEETVSVLKSRLPSIDFARGLVMVIMALDHVRDYLSSARYGLVGFAEADGAYFFTRWITHFCAPLFVLLAGISVGLMHASRTPRELSMFLLTRGIWLILIEQTVMVFGWSFGGGQGYALLLGTLSMIGFCMLSMAAFIWLPKRLLLVMSLLMIFGHNLLDGVLPMEAAAAQGNVPVWYALHEDFFTFSLGVPMAVVYPLIPWVAVMPLGYLLADLYSGPELERRRTLVLAGAACVALFFVLRGFNLYGDPELWSTQESLSLTLVSFFNVEKYPPSLLFLLMTLGPGLLLMAFSERLRGPLVKVITTFGKVPFAYYILHIYLAHLLALALAEWQGAGWRAAAVGWWEFPEGFGVSLPLVYLAWILVVALLYPFCRWLAAVKARRRDWWLSYL</sequence>
<dbReference type="PANTHER" id="PTHR40407:SF1">
    <property type="entry name" value="HEPARAN-ALPHA-GLUCOSAMINIDE N-ACETYLTRANSFERASE CATALYTIC DOMAIN-CONTAINING PROTEIN"/>
    <property type="match status" value="1"/>
</dbReference>
<feature type="transmembrane region" description="Helical" evidence="1">
    <location>
        <begin position="74"/>
        <end position="95"/>
    </location>
</feature>
<dbReference type="RefSeq" id="WP_285763757.1">
    <property type="nucleotide sequence ID" value="NZ_BSYJ01000003.1"/>
</dbReference>
<accession>A0ABQ6LYK9</accession>
<keyword evidence="1" id="KW-1133">Transmembrane helix</keyword>
<dbReference type="EMBL" id="BSYJ01000003">
    <property type="protein sequence ID" value="GMG87117.1"/>
    <property type="molecule type" value="Genomic_DNA"/>
</dbReference>
<evidence type="ECO:0000256" key="1">
    <source>
        <dbReference type="SAM" id="Phobius"/>
    </source>
</evidence>
<dbReference type="Proteomes" id="UP001224392">
    <property type="component" value="Unassembled WGS sequence"/>
</dbReference>
<evidence type="ECO:0000259" key="2">
    <source>
        <dbReference type="Pfam" id="PF07786"/>
    </source>
</evidence>
<evidence type="ECO:0000313" key="3">
    <source>
        <dbReference type="EMBL" id="GMG87117.1"/>
    </source>
</evidence>
<evidence type="ECO:0000313" key="4">
    <source>
        <dbReference type="Proteomes" id="UP001224392"/>
    </source>
</evidence>
<keyword evidence="4" id="KW-1185">Reference proteome</keyword>
<protein>
    <submittedName>
        <fullName evidence="3">DUF1624 domain-containing protein</fullName>
    </submittedName>
</protein>
<keyword evidence="1" id="KW-0472">Membrane</keyword>
<feature type="transmembrane region" description="Helical" evidence="1">
    <location>
        <begin position="367"/>
        <end position="390"/>
    </location>
</feature>
<keyword evidence="1" id="KW-0812">Transmembrane</keyword>
<dbReference type="InterPro" id="IPR012429">
    <property type="entry name" value="HGSNAT_cat"/>
</dbReference>
<feature type="transmembrane region" description="Helical" evidence="1">
    <location>
        <begin position="242"/>
        <end position="261"/>
    </location>
</feature>
<proteinExistence type="predicted"/>
<feature type="transmembrane region" description="Helical" evidence="1">
    <location>
        <begin position="134"/>
        <end position="154"/>
    </location>
</feature>
<feature type="transmembrane region" description="Helical" evidence="1">
    <location>
        <begin position="107"/>
        <end position="128"/>
    </location>
</feature>
<name>A0ABQ6LYK9_9GAMM</name>